<dbReference type="Gene3D" id="3.40.190.10">
    <property type="entry name" value="Periplasmic binding protein-like II"/>
    <property type="match status" value="1"/>
</dbReference>
<evidence type="ECO:0000313" key="3">
    <source>
        <dbReference type="Proteomes" id="UP000003990"/>
    </source>
</evidence>
<keyword evidence="1" id="KW-0732">Signal</keyword>
<proteinExistence type="predicted"/>
<accession>A0ABM9Z9G6</accession>
<name>A0ABM9Z9G6_9HYPH</name>
<reference evidence="2 3" key="1">
    <citation type="submission" date="2008-12" db="EMBL/GenBank/DDBJ databases">
        <title>The Genome Sequence of Brucella ceti M644/93/1.</title>
        <authorList>
            <consortium name="The Broad Institute Genome Sequencing Platform"/>
            <person name="Ward D."/>
            <person name="Young S.K."/>
            <person name="Kodira C.D."/>
            <person name="Zeng Q."/>
            <person name="Koehrsen M."/>
            <person name="Alvarado L."/>
            <person name="Berlin A."/>
            <person name="Borenstein D."/>
            <person name="Chen Z."/>
            <person name="Engels R."/>
            <person name="Freedman E."/>
            <person name="Gellesch M."/>
            <person name="Goldberg J."/>
            <person name="Griggs A."/>
            <person name="Gujja S."/>
            <person name="Heiman D."/>
            <person name="Hepburn T."/>
            <person name="Howarth C."/>
            <person name="Jen D."/>
            <person name="Larson L."/>
            <person name="Lewis B."/>
            <person name="Mehta T."/>
            <person name="Park D."/>
            <person name="Pearson M."/>
            <person name="Roberts A."/>
            <person name="Saif S."/>
            <person name="Shea T."/>
            <person name="Shenoy N."/>
            <person name="Sisk P."/>
            <person name="Stolte C."/>
            <person name="Sykes S."/>
            <person name="Walk T."/>
            <person name="White J."/>
            <person name="Yandava C."/>
            <person name="Whatmore A.M."/>
            <person name="Perrett L.L."/>
            <person name="O'Callaghan D."/>
            <person name="Nusbaum C."/>
            <person name="Galagan J."/>
            <person name="Birren B."/>
        </authorList>
    </citation>
    <scope>NUCLEOTIDE SEQUENCE [LARGE SCALE GENOMIC DNA]</scope>
    <source>
        <strain evidence="2 3">M644/93/1</strain>
    </source>
</reference>
<evidence type="ECO:0000313" key="2">
    <source>
        <dbReference type="EMBL" id="EEX96358.1"/>
    </source>
</evidence>
<dbReference type="Proteomes" id="UP000003990">
    <property type="component" value="Unassembled WGS sequence"/>
</dbReference>
<feature type="signal peptide" evidence="1">
    <location>
        <begin position="1"/>
        <end position="27"/>
    </location>
</feature>
<feature type="chain" id="PRO_5045743526" evidence="1">
    <location>
        <begin position="28"/>
        <end position="96"/>
    </location>
</feature>
<evidence type="ECO:0000256" key="1">
    <source>
        <dbReference type="SAM" id="SignalP"/>
    </source>
</evidence>
<organism evidence="2 3">
    <name type="scientific">Brucella ceti M644/93/1</name>
    <dbReference type="NCBI Taxonomy" id="520459"/>
    <lineage>
        <taxon>Bacteria</taxon>
        <taxon>Pseudomonadati</taxon>
        <taxon>Pseudomonadota</taxon>
        <taxon>Alphaproteobacteria</taxon>
        <taxon>Hyphomicrobiales</taxon>
        <taxon>Brucellaceae</taxon>
        <taxon>Brucella/Ochrobactrum group</taxon>
        <taxon>Brucella</taxon>
    </lineage>
</organism>
<keyword evidence="3" id="KW-1185">Reference proteome</keyword>
<sequence length="96" mass="10144">MHKLLKLAAMGTAACALLAGMAPVANAQEKQNVEVLHWWTSGGEASALEVLKKDLESKGISWTDMPVAGGGGTEAMTVLRARYRRQCANRGADAGF</sequence>
<gene>
    <name evidence="2" type="ORF">BAIG_00746</name>
</gene>
<protein>
    <submittedName>
        <fullName evidence="2">Uncharacterized protein</fullName>
    </submittedName>
</protein>
<dbReference type="EMBL" id="DS999669">
    <property type="protein sequence ID" value="EEX96358.1"/>
    <property type="molecule type" value="Genomic_DNA"/>
</dbReference>